<accession>A0A397UFH4</accession>
<dbReference type="AlphaFoldDB" id="A0A397UFH4"/>
<dbReference type="Proteomes" id="UP000266673">
    <property type="component" value="Unassembled WGS sequence"/>
</dbReference>
<name>A0A397UFH4_9GLOM</name>
<sequence>MGNNRRSQHRLRSFSIDRNFCTLNHFENSKSEVTEILLDIVIGLKNLGLQSPDITYPDIKFKA</sequence>
<evidence type="ECO:0000313" key="1">
    <source>
        <dbReference type="EMBL" id="RIB07827.1"/>
    </source>
</evidence>
<reference evidence="1 2" key="1">
    <citation type="submission" date="2018-06" db="EMBL/GenBank/DDBJ databases">
        <title>Comparative genomics reveals the genomic features of Rhizophagus irregularis, R. cerebriforme, R. diaphanum and Gigaspora rosea, and their symbiotic lifestyle signature.</title>
        <authorList>
            <person name="Morin E."/>
            <person name="San Clemente H."/>
            <person name="Chen E.C.H."/>
            <person name="De La Providencia I."/>
            <person name="Hainaut M."/>
            <person name="Kuo A."/>
            <person name="Kohler A."/>
            <person name="Murat C."/>
            <person name="Tang N."/>
            <person name="Roy S."/>
            <person name="Loubradou J."/>
            <person name="Henrissat B."/>
            <person name="Grigoriev I.V."/>
            <person name="Corradi N."/>
            <person name="Roux C."/>
            <person name="Martin F.M."/>
        </authorList>
    </citation>
    <scope>NUCLEOTIDE SEQUENCE [LARGE SCALE GENOMIC DNA]</scope>
    <source>
        <strain evidence="1 2">DAOM 194757</strain>
    </source>
</reference>
<organism evidence="1 2">
    <name type="scientific">Gigaspora rosea</name>
    <dbReference type="NCBI Taxonomy" id="44941"/>
    <lineage>
        <taxon>Eukaryota</taxon>
        <taxon>Fungi</taxon>
        <taxon>Fungi incertae sedis</taxon>
        <taxon>Mucoromycota</taxon>
        <taxon>Glomeromycotina</taxon>
        <taxon>Glomeromycetes</taxon>
        <taxon>Diversisporales</taxon>
        <taxon>Gigasporaceae</taxon>
        <taxon>Gigaspora</taxon>
    </lineage>
</organism>
<keyword evidence="2" id="KW-1185">Reference proteome</keyword>
<gene>
    <name evidence="1" type="ORF">C2G38_2112639</name>
</gene>
<proteinExistence type="predicted"/>
<comment type="caution">
    <text evidence="1">The sequence shown here is derived from an EMBL/GenBank/DDBJ whole genome shotgun (WGS) entry which is preliminary data.</text>
</comment>
<dbReference type="EMBL" id="QKWP01001594">
    <property type="protein sequence ID" value="RIB07827.1"/>
    <property type="molecule type" value="Genomic_DNA"/>
</dbReference>
<protein>
    <submittedName>
        <fullName evidence="1">Uncharacterized protein</fullName>
    </submittedName>
</protein>
<evidence type="ECO:0000313" key="2">
    <source>
        <dbReference type="Proteomes" id="UP000266673"/>
    </source>
</evidence>